<dbReference type="PROSITE" id="PS00745">
    <property type="entry name" value="RF_PROK_I"/>
    <property type="match status" value="1"/>
</dbReference>
<dbReference type="PANTHER" id="PTHR43116">
    <property type="entry name" value="PEPTIDE CHAIN RELEASE FACTOR 2"/>
    <property type="match status" value="1"/>
</dbReference>
<dbReference type="Gene3D" id="1.20.58.410">
    <property type="entry name" value="Release factor"/>
    <property type="match status" value="1"/>
</dbReference>
<protein>
    <recommendedName>
        <fullName evidence="3 6">Peptide chain release factor 2</fullName>
        <shortName evidence="6">RF-2</shortName>
    </recommendedName>
</protein>
<reference evidence="9" key="1">
    <citation type="submission" date="2022-05" db="EMBL/GenBank/DDBJ databases">
        <authorList>
            <person name="Oliphant S.A."/>
            <person name="Watson-Haigh N.S."/>
            <person name="Sumby K.M."/>
            <person name="Gardner J.M."/>
            <person name="Jiranek V."/>
        </authorList>
    </citation>
    <scope>NUCLEOTIDE SEQUENCE</scope>
    <source>
        <strain evidence="9">KI4_B1</strain>
    </source>
</reference>
<dbReference type="InterPro" id="IPR004374">
    <property type="entry name" value="PrfB"/>
</dbReference>
<evidence type="ECO:0000313" key="9">
    <source>
        <dbReference type="EMBL" id="USS88688.1"/>
    </source>
</evidence>
<dbReference type="InterPro" id="IPR045853">
    <property type="entry name" value="Pep_chain_release_fac_I_sf"/>
</dbReference>
<sequence length="370" mass="41599">MELSTAKAKVADINEAISNFGRSLDLDQLNEDISINEAKMAQPGFWDDQQAAQQLIATTNRLKEKYDQFHELETEAENLEVSLALLTESDDPELAQEFEHDLEQAEQHLHNYQLSLLLNGKYDHNNAIVEIHPGAGGTEAEDWAEMLLRMYTRWAERNNFKVEVDDYQPGEVAGLSSVTMTVSGPNAYGYLKAEKGIHRLVRLSPFDSAGRRHTSFASVDVMPELDDSVTVEINPDDLRIDVFRSSGAGGQHINKTSSAVRITHLPTGIVTASQAQRSQLQNRVTAMNMLKSKLYEREEQKKAEEKAKLAGTQLDIGWGSQIRSYVFHPYTTVKDHRTGYETANGKAVMDGDLNPFIDAYLQWKLQQDNQ</sequence>
<gene>
    <name evidence="6 9" type="primary">prfB</name>
    <name evidence="9" type="ORF">M3M40_04085</name>
</gene>
<name>A0A9Q9E2L2_9LACO</name>
<dbReference type="NCBIfam" id="TIGR00020">
    <property type="entry name" value="prfB"/>
    <property type="match status" value="1"/>
</dbReference>
<dbReference type="InterPro" id="IPR000352">
    <property type="entry name" value="Pep_chain_release_fac_I"/>
</dbReference>
<dbReference type="HAMAP" id="MF_00094">
    <property type="entry name" value="Rel_fac_2"/>
    <property type="match status" value="1"/>
</dbReference>
<dbReference type="Proteomes" id="UP001055911">
    <property type="component" value="Chromosome"/>
</dbReference>
<dbReference type="Gene3D" id="3.30.160.20">
    <property type="match status" value="1"/>
</dbReference>
<keyword evidence="4 6" id="KW-0488">Methylation</keyword>
<dbReference type="Pfam" id="PF00472">
    <property type="entry name" value="RF-1"/>
    <property type="match status" value="1"/>
</dbReference>
<dbReference type="GO" id="GO:0005737">
    <property type="term" value="C:cytoplasm"/>
    <property type="evidence" value="ECO:0007669"/>
    <property type="project" value="UniProtKB-SubCell"/>
</dbReference>
<dbReference type="Pfam" id="PF03462">
    <property type="entry name" value="PCRF"/>
    <property type="match status" value="1"/>
</dbReference>
<evidence type="ECO:0000256" key="1">
    <source>
        <dbReference type="ARBA" id="ARBA00002613"/>
    </source>
</evidence>
<keyword evidence="6" id="KW-0963">Cytoplasm</keyword>
<keyword evidence="7" id="KW-0175">Coiled coil</keyword>
<evidence type="ECO:0000259" key="8">
    <source>
        <dbReference type="PROSITE" id="PS00745"/>
    </source>
</evidence>
<keyword evidence="10" id="KW-1185">Reference proteome</keyword>
<comment type="subcellular location">
    <subcellularLocation>
        <location evidence="6">Cytoplasm</location>
    </subcellularLocation>
</comment>
<organism evidence="9 10">
    <name type="scientific">Fructilactobacillus cliffordii</name>
    <dbReference type="NCBI Taxonomy" id="2940299"/>
    <lineage>
        <taxon>Bacteria</taxon>
        <taxon>Bacillati</taxon>
        <taxon>Bacillota</taxon>
        <taxon>Bacilli</taxon>
        <taxon>Lactobacillales</taxon>
        <taxon>Lactobacillaceae</taxon>
        <taxon>Fructilactobacillus</taxon>
    </lineage>
</organism>
<dbReference type="InterPro" id="IPR005139">
    <property type="entry name" value="PCRF"/>
</dbReference>
<evidence type="ECO:0000256" key="2">
    <source>
        <dbReference type="ARBA" id="ARBA00010835"/>
    </source>
</evidence>
<evidence type="ECO:0000313" key="10">
    <source>
        <dbReference type="Proteomes" id="UP001055911"/>
    </source>
</evidence>
<dbReference type="Gene3D" id="3.30.70.1660">
    <property type="match status" value="1"/>
</dbReference>
<dbReference type="SUPFAM" id="SSF75620">
    <property type="entry name" value="Release factor"/>
    <property type="match status" value="1"/>
</dbReference>
<comment type="function">
    <text evidence="1 6">Peptide chain release factor 2 directs the termination of translation in response to the peptide chain termination codons UGA and UAA.</text>
</comment>
<evidence type="ECO:0000256" key="3">
    <source>
        <dbReference type="ARBA" id="ARBA00019192"/>
    </source>
</evidence>
<dbReference type="AlphaFoldDB" id="A0A9Q9E2L2"/>
<dbReference type="GO" id="GO:0016149">
    <property type="term" value="F:translation release factor activity, codon specific"/>
    <property type="evidence" value="ECO:0007669"/>
    <property type="project" value="UniProtKB-UniRule"/>
</dbReference>
<dbReference type="RefSeq" id="WP_252766205.1">
    <property type="nucleotide sequence ID" value="NZ_CP097119.1"/>
</dbReference>
<proteinExistence type="inferred from homology"/>
<evidence type="ECO:0000256" key="7">
    <source>
        <dbReference type="SAM" id="Coils"/>
    </source>
</evidence>
<evidence type="ECO:0000256" key="5">
    <source>
        <dbReference type="ARBA" id="ARBA00022917"/>
    </source>
</evidence>
<comment type="similarity">
    <text evidence="2 6">Belongs to the prokaryotic/mitochondrial release factor family.</text>
</comment>
<comment type="PTM">
    <text evidence="6">Methylated by PrmC. Methylation increases the termination efficiency of RF2.</text>
</comment>
<evidence type="ECO:0000256" key="4">
    <source>
        <dbReference type="ARBA" id="ARBA00022481"/>
    </source>
</evidence>
<evidence type="ECO:0000256" key="6">
    <source>
        <dbReference type="HAMAP-Rule" id="MF_00094"/>
    </source>
</evidence>
<keyword evidence="5 6" id="KW-0648">Protein biosynthesis</keyword>
<accession>A0A9Q9E2L2</accession>
<feature type="modified residue" description="N5-methylglutamine" evidence="6">
    <location>
        <position position="251"/>
    </location>
</feature>
<feature type="coiled-coil region" evidence="7">
    <location>
        <begin position="62"/>
        <end position="115"/>
    </location>
</feature>
<dbReference type="PANTHER" id="PTHR43116:SF3">
    <property type="entry name" value="CLASS I PEPTIDE CHAIN RELEASE FACTOR"/>
    <property type="match status" value="1"/>
</dbReference>
<dbReference type="FunFam" id="3.30.160.20:FF:000010">
    <property type="entry name" value="Peptide chain release factor 2"/>
    <property type="match status" value="1"/>
</dbReference>
<dbReference type="EMBL" id="CP097119">
    <property type="protein sequence ID" value="USS88688.1"/>
    <property type="molecule type" value="Genomic_DNA"/>
</dbReference>
<feature type="domain" description="Prokaryotic-type class I peptide chain release factors" evidence="8">
    <location>
        <begin position="244"/>
        <end position="260"/>
    </location>
</feature>
<dbReference type="SMART" id="SM00937">
    <property type="entry name" value="PCRF"/>
    <property type="match status" value="1"/>
</dbReference>